<proteinExistence type="predicted"/>
<name>A0A0J1G3V8_9BURK</name>
<sequence>MFELFLARDLPADLTGQVHLHCVARGKTLPAWLMTSILLAFSMSVAQRIAPTAIATPPGNTALLCPAS</sequence>
<evidence type="ECO:0000313" key="1">
    <source>
        <dbReference type="EMBL" id="KLU26873.1"/>
    </source>
</evidence>
<reference evidence="1 2" key="1">
    <citation type="journal article" date="2015" name="Genome Announc.">
        <title>Draft Genome Sequence of Burkholderia sp. Strain PML1(12), an Ectomycorrhizosphere-Inhabiting Bacterium with Effective Mineral-Weathering Ability.</title>
        <authorList>
            <person name="Uroz S."/>
            <person name="Oger P."/>
        </authorList>
    </citation>
    <scope>NUCLEOTIDE SEQUENCE [LARGE SCALE GENOMIC DNA]</scope>
    <source>
        <strain evidence="2">PML1(12)</strain>
    </source>
</reference>
<protein>
    <submittedName>
        <fullName evidence="1">Uncharacterized protein</fullName>
    </submittedName>
</protein>
<accession>A0A0J1G3V8</accession>
<dbReference type="OrthoDB" id="9912801at2"/>
<dbReference type="AlphaFoldDB" id="A0A0J1G3V8"/>
<dbReference type="PATRIC" id="fig|908627.4.peg.1554"/>
<dbReference type="RefSeq" id="WP_152693091.1">
    <property type="nucleotide sequence ID" value="NZ_AEJF01000058.1"/>
</dbReference>
<dbReference type="EMBL" id="AEJF01000058">
    <property type="protein sequence ID" value="KLU26873.1"/>
    <property type="molecule type" value="Genomic_DNA"/>
</dbReference>
<dbReference type="Proteomes" id="UP000035963">
    <property type="component" value="Unassembled WGS sequence"/>
</dbReference>
<comment type="caution">
    <text evidence="1">The sequence shown here is derived from an EMBL/GenBank/DDBJ whole genome shotgun (WGS) entry which is preliminary data.</text>
</comment>
<gene>
    <name evidence="1" type="ORF">EOS_07010</name>
</gene>
<organism evidence="1 2">
    <name type="scientific">Caballeronia mineralivorans PML1(12)</name>
    <dbReference type="NCBI Taxonomy" id="908627"/>
    <lineage>
        <taxon>Bacteria</taxon>
        <taxon>Pseudomonadati</taxon>
        <taxon>Pseudomonadota</taxon>
        <taxon>Betaproteobacteria</taxon>
        <taxon>Burkholderiales</taxon>
        <taxon>Burkholderiaceae</taxon>
        <taxon>Caballeronia</taxon>
    </lineage>
</organism>
<keyword evidence="2" id="KW-1185">Reference proteome</keyword>
<evidence type="ECO:0000313" key="2">
    <source>
        <dbReference type="Proteomes" id="UP000035963"/>
    </source>
</evidence>